<dbReference type="SUPFAM" id="SSF52172">
    <property type="entry name" value="CheY-like"/>
    <property type="match status" value="1"/>
</dbReference>
<dbReference type="EMBL" id="UOGC01000003">
    <property type="protein sequence ID" value="VAX15130.1"/>
    <property type="molecule type" value="Genomic_DNA"/>
</dbReference>
<dbReference type="InterPro" id="IPR009875">
    <property type="entry name" value="PilZ_domain"/>
</dbReference>
<gene>
    <name evidence="3" type="ORF">MNBD_NITROSPINAE01-1490</name>
</gene>
<dbReference type="PROSITE" id="PS50110">
    <property type="entry name" value="RESPONSE_REGULATORY"/>
    <property type="match status" value="1"/>
</dbReference>
<dbReference type="InterPro" id="IPR011006">
    <property type="entry name" value="CheY-like_superfamily"/>
</dbReference>
<dbReference type="GO" id="GO:0000160">
    <property type="term" value="P:phosphorelay signal transduction system"/>
    <property type="evidence" value="ECO:0007669"/>
    <property type="project" value="InterPro"/>
</dbReference>
<dbReference type="PANTHER" id="PTHR44591">
    <property type="entry name" value="STRESS RESPONSE REGULATOR PROTEIN 1"/>
    <property type="match status" value="1"/>
</dbReference>
<reference evidence="3" key="1">
    <citation type="submission" date="2018-06" db="EMBL/GenBank/DDBJ databases">
        <authorList>
            <person name="Zhirakovskaya E."/>
        </authorList>
    </citation>
    <scope>NUCLEOTIDE SEQUENCE</scope>
</reference>
<organism evidence="3">
    <name type="scientific">hydrothermal vent metagenome</name>
    <dbReference type="NCBI Taxonomy" id="652676"/>
    <lineage>
        <taxon>unclassified sequences</taxon>
        <taxon>metagenomes</taxon>
        <taxon>ecological metagenomes</taxon>
    </lineage>
</organism>
<evidence type="ECO:0000259" key="2">
    <source>
        <dbReference type="PROSITE" id="PS50110"/>
    </source>
</evidence>
<feature type="domain" description="Response regulatory" evidence="2">
    <location>
        <begin position="6"/>
        <end position="125"/>
    </location>
</feature>
<keyword evidence="1" id="KW-0597">Phosphoprotein</keyword>
<dbReference type="AlphaFoldDB" id="A0A3B1BWR6"/>
<protein>
    <recommendedName>
        <fullName evidence="2">Response regulatory domain-containing protein</fullName>
    </recommendedName>
</protein>
<dbReference type="PANTHER" id="PTHR44591:SF19">
    <property type="entry name" value="TWO-COMPONENT RESPONSE REGULATOR-RELATED"/>
    <property type="match status" value="1"/>
</dbReference>
<evidence type="ECO:0000313" key="3">
    <source>
        <dbReference type="EMBL" id="VAX15130.1"/>
    </source>
</evidence>
<sequence length="251" mass="28236">MFKDAVALVVDDQGTIRSIIVKILKEHLHFKEIFQAPSAARGIELLETEKAISWIFSDWEMPGMKGDEFLQIVRANPKTSHLPFLLITSMNEKEILVTAAHAGVSEILIKPFTPTLMIDKVRKVAALTERRAAERFKANIKVPVNVQLEYGVGLSASLDNISETGILVKTQIPKNTRAPYVYNEAGLTIHGTYGVVQLKANIVRIEVDQNSQFSHQFIVLAFHISEIDYKNREKLQTFIEILKEKAPELVS</sequence>
<dbReference type="Pfam" id="PF07238">
    <property type="entry name" value="PilZ"/>
    <property type="match status" value="1"/>
</dbReference>
<dbReference type="GO" id="GO:0035438">
    <property type="term" value="F:cyclic-di-GMP binding"/>
    <property type="evidence" value="ECO:0007669"/>
    <property type="project" value="InterPro"/>
</dbReference>
<dbReference type="InterPro" id="IPR050595">
    <property type="entry name" value="Bact_response_regulator"/>
</dbReference>
<name>A0A3B1BWR6_9ZZZZ</name>
<dbReference type="InterPro" id="IPR001789">
    <property type="entry name" value="Sig_transdc_resp-reg_receiver"/>
</dbReference>
<dbReference type="Gene3D" id="3.40.50.2300">
    <property type="match status" value="1"/>
</dbReference>
<dbReference type="Pfam" id="PF00072">
    <property type="entry name" value="Response_reg"/>
    <property type="match status" value="1"/>
</dbReference>
<proteinExistence type="predicted"/>
<accession>A0A3B1BWR6</accession>
<evidence type="ECO:0000256" key="1">
    <source>
        <dbReference type="ARBA" id="ARBA00022553"/>
    </source>
</evidence>
<dbReference type="SMART" id="SM00448">
    <property type="entry name" value="REC"/>
    <property type="match status" value="1"/>
</dbReference>